<gene>
    <name evidence="2" type="ORF">A6J77_004915</name>
</gene>
<name>A0A2J9PMN0_9LACT</name>
<accession>A0A2J9PMN0</accession>
<evidence type="ECO:0008006" key="4">
    <source>
        <dbReference type="Google" id="ProtNLM"/>
    </source>
</evidence>
<evidence type="ECO:0000256" key="1">
    <source>
        <dbReference type="SAM" id="Coils"/>
    </source>
</evidence>
<evidence type="ECO:0000313" key="3">
    <source>
        <dbReference type="Proteomes" id="UP000192813"/>
    </source>
</evidence>
<protein>
    <recommendedName>
        <fullName evidence="4">V-type ATP synthase subunit E</fullName>
    </recommendedName>
</protein>
<organism evidence="2 3">
    <name type="scientific">Aerococcus viridans</name>
    <dbReference type="NCBI Taxonomy" id="1377"/>
    <lineage>
        <taxon>Bacteria</taxon>
        <taxon>Bacillati</taxon>
        <taxon>Bacillota</taxon>
        <taxon>Bacilli</taxon>
        <taxon>Lactobacillales</taxon>
        <taxon>Aerococcaceae</taxon>
        <taxon>Aerococcus</taxon>
    </lineage>
</organism>
<keyword evidence="1" id="KW-0175">Coiled coil</keyword>
<sequence>MADIQTLVDQVLDNAEKEEKEALKAFEAEMNEEINKAKAQNDAQIVAEKQHIKNAEAKKLQTQKQSYLNVLRNDKLQAKQALLEKVYNQAIVELQQLSSEEFTGFIKGALNQVAGTENLTLTVGEFSQHQFDADQVKALNPSIQLDDTFLPKRSGFILSNEEVDYNFTFESIIDQKKKALAPKLVKQAF</sequence>
<feature type="coiled-coil region" evidence="1">
    <location>
        <begin position="1"/>
        <end position="65"/>
    </location>
</feature>
<proteinExistence type="predicted"/>
<comment type="caution">
    <text evidence="2">The sequence shown here is derived from an EMBL/GenBank/DDBJ whole genome shotgun (WGS) entry which is preliminary data.</text>
</comment>
<evidence type="ECO:0000313" key="2">
    <source>
        <dbReference type="EMBL" id="PNL91592.1"/>
    </source>
</evidence>
<dbReference type="SUPFAM" id="SSF160527">
    <property type="entry name" value="V-type ATPase subunit E-like"/>
    <property type="match status" value="1"/>
</dbReference>
<dbReference type="Proteomes" id="UP000192813">
    <property type="component" value="Unassembled WGS sequence"/>
</dbReference>
<dbReference type="EMBL" id="NBTM02000001">
    <property type="protein sequence ID" value="PNL91592.1"/>
    <property type="molecule type" value="Genomic_DNA"/>
</dbReference>
<dbReference type="AlphaFoldDB" id="A0A2J9PMN0"/>
<reference evidence="3" key="1">
    <citation type="submission" date="2017-12" db="EMBL/GenBank/DDBJ databases">
        <title>FDA dAtabase for Regulatory Grade micrObial Sequences (FDA-ARGOS): Supporting development and validation of Infectious Disease Dx tests.</title>
        <authorList>
            <person name="Hoffmann M."/>
            <person name="Allard M."/>
            <person name="Evans P."/>
            <person name="Brown E."/>
            <person name="Tallon L."/>
            <person name="Sadzewicz L."/>
            <person name="Sengamalay N."/>
            <person name="Ott S."/>
            <person name="Godinez A."/>
            <person name="Nagaraj S."/>
            <person name="Vavikolanu K."/>
            <person name="Aluvathingal J."/>
            <person name="Nadendla S."/>
            <person name="Sichtig H."/>
        </authorList>
    </citation>
    <scope>NUCLEOTIDE SEQUENCE [LARGE SCALE GENOMIC DNA]</scope>
    <source>
        <strain evidence="3">FDAARGOS_249</strain>
    </source>
</reference>
<dbReference type="RefSeq" id="WP_083068691.1">
    <property type="nucleotide sequence ID" value="NZ_NBTM02000001.1"/>
</dbReference>